<dbReference type="InterPro" id="IPR007449">
    <property type="entry name" value="ZipA_FtsZ-bd_C"/>
</dbReference>
<protein>
    <recommendedName>
        <fullName evidence="8 9">Cell division protein ZipA</fullName>
    </recommendedName>
</protein>
<evidence type="ECO:0000259" key="11">
    <source>
        <dbReference type="SMART" id="SM00771"/>
    </source>
</evidence>
<reference evidence="13" key="1">
    <citation type="journal article" date="2019" name="Int. J. Syst. Evol. Microbiol.">
        <title>The Global Catalogue of Microorganisms (GCM) 10K type strain sequencing project: providing services to taxonomists for standard genome sequencing and annotation.</title>
        <authorList>
            <consortium name="The Broad Institute Genomics Platform"/>
            <consortium name="The Broad Institute Genome Sequencing Center for Infectious Disease"/>
            <person name="Wu L."/>
            <person name="Ma J."/>
        </authorList>
    </citation>
    <scope>NUCLEOTIDE SEQUENCE [LARGE SCALE GENOMIC DNA]</scope>
    <source>
        <strain evidence="13">JCM 17805</strain>
    </source>
</reference>
<feature type="region of interest" description="Disordered" evidence="10">
    <location>
        <begin position="50"/>
        <end position="81"/>
    </location>
</feature>
<evidence type="ECO:0000256" key="7">
    <source>
        <dbReference type="ARBA" id="ARBA00023306"/>
    </source>
</evidence>
<comment type="subunit">
    <text evidence="8">Interacts with FtsZ via their C-terminal domains.</text>
</comment>
<evidence type="ECO:0000256" key="2">
    <source>
        <dbReference type="ARBA" id="ARBA00022519"/>
    </source>
</evidence>
<keyword evidence="6 8" id="KW-0472">Membrane</keyword>
<keyword evidence="13" id="KW-1185">Reference proteome</keyword>
<evidence type="ECO:0000256" key="10">
    <source>
        <dbReference type="SAM" id="MobiDB-lite"/>
    </source>
</evidence>
<dbReference type="HAMAP" id="MF_00509">
    <property type="entry name" value="ZipA"/>
    <property type="match status" value="1"/>
</dbReference>
<comment type="similarity">
    <text evidence="8 9">Belongs to the ZipA family.</text>
</comment>
<evidence type="ECO:0000256" key="4">
    <source>
        <dbReference type="ARBA" id="ARBA00022692"/>
    </source>
</evidence>
<keyword evidence="3 8" id="KW-0132">Cell division</keyword>
<dbReference type="NCBIfam" id="TIGR02205">
    <property type="entry name" value="septum_zipA"/>
    <property type="match status" value="1"/>
</dbReference>
<keyword evidence="5 8" id="KW-1133">Transmembrane helix</keyword>
<proteinExistence type="inferred from homology"/>
<dbReference type="SMART" id="SM00771">
    <property type="entry name" value="ZipA_C"/>
    <property type="match status" value="1"/>
</dbReference>
<evidence type="ECO:0000256" key="5">
    <source>
        <dbReference type="ARBA" id="ARBA00022989"/>
    </source>
</evidence>
<evidence type="ECO:0000256" key="1">
    <source>
        <dbReference type="ARBA" id="ARBA00022475"/>
    </source>
</evidence>
<dbReference type="SUPFAM" id="SSF64383">
    <property type="entry name" value="Cell-division protein ZipA, C-terminal domain"/>
    <property type="match status" value="1"/>
</dbReference>
<keyword evidence="7 8" id="KW-0131">Cell cycle</keyword>
<dbReference type="Pfam" id="PF04354">
    <property type="entry name" value="ZipA_C"/>
    <property type="match status" value="1"/>
</dbReference>
<evidence type="ECO:0000256" key="9">
    <source>
        <dbReference type="RuleBase" id="RU003612"/>
    </source>
</evidence>
<dbReference type="GO" id="GO:0051301">
    <property type="term" value="P:cell division"/>
    <property type="evidence" value="ECO:0007669"/>
    <property type="project" value="UniProtKB-KW"/>
</dbReference>
<dbReference type="Gene3D" id="3.30.1400.10">
    <property type="entry name" value="ZipA, C-terminal FtsZ-binding domain"/>
    <property type="match status" value="1"/>
</dbReference>
<comment type="subcellular location">
    <subcellularLocation>
        <location evidence="8">Cell inner membrane</location>
        <topology evidence="8">Single-pass type I membrane protein</topology>
    </subcellularLocation>
    <text evidence="8">Localizes to the Z ring in an FtsZ-dependent manner.</text>
</comment>
<sequence length="358" mass="40427">MSFRDWLIILGVLAVVLIIADGFRRVWLHRRRANELNFGLEEIKWQDDEYSSELPNGGARPAHHGEPDSRENPTASDVLQDTRVEPFISDFSELAPRKVVEDIPVERPVDLSHEDDGIASEVRVVRAELPAEEQTNKEKGQQSLDLDQPVPVLMDVDDRCLDVNEPPDVVAVKDNPSPKQTAEAFSALDPEPIDPDISDSHHGALRQVEEVLIINLMARKGETFAGSDLFTLFMSEGLRFGDMNIFHRHIQADGRGDILFSVANGVEPGTFNLKTMEEDSTTALSFFMGLPGPDGSESMQAFRIMVEAVYHIAEELGGVLKDERHSVLTQQTLEHYRQRISDFERRRMTHRRNNRARV</sequence>
<dbReference type="EMBL" id="BAABFL010000473">
    <property type="protein sequence ID" value="GAA4652300.1"/>
    <property type="molecule type" value="Genomic_DNA"/>
</dbReference>
<comment type="caution">
    <text evidence="12">The sequence shown here is derived from an EMBL/GenBank/DDBJ whole genome shotgun (WGS) entry which is preliminary data.</text>
</comment>
<evidence type="ECO:0000256" key="8">
    <source>
        <dbReference type="HAMAP-Rule" id="MF_00509"/>
    </source>
</evidence>
<keyword evidence="4 8" id="KW-0812">Transmembrane</keyword>
<keyword evidence="1 8" id="KW-1003">Cell membrane</keyword>
<comment type="function">
    <text evidence="8 9">Essential cell division protein that stabilizes the FtsZ protofilaments by cross-linking them and that serves as a cytoplasmic membrane anchor for the Z ring. Also required for the recruitment to the septal ring of downstream cell division proteins.</text>
</comment>
<accession>A0ABP8VAK5</accession>
<name>A0ABP8VAK5_9GAMM</name>
<dbReference type="RefSeq" id="WP_345198834.1">
    <property type="nucleotide sequence ID" value="NZ_BAABFL010000473.1"/>
</dbReference>
<evidence type="ECO:0000313" key="12">
    <source>
        <dbReference type="EMBL" id="GAA4652300.1"/>
    </source>
</evidence>
<feature type="domain" description="ZipA C-terminal FtsZ-binding" evidence="11">
    <location>
        <begin position="208"/>
        <end position="340"/>
    </location>
</feature>
<evidence type="ECO:0000256" key="3">
    <source>
        <dbReference type="ARBA" id="ARBA00022618"/>
    </source>
</evidence>
<feature type="transmembrane region" description="Helical" evidence="8">
    <location>
        <begin position="6"/>
        <end position="23"/>
    </location>
</feature>
<dbReference type="InterPro" id="IPR036765">
    <property type="entry name" value="ZipA_FtsZ-bd_C_sf"/>
</dbReference>
<keyword evidence="2 8" id="KW-0997">Cell inner membrane</keyword>
<dbReference type="PANTHER" id="PTHR38685:SF1">
    <property type="entry name" value="CELL DIVISION PROTEIN ZIPA"/>
    <property type="match status" value="1"/>
</dbReference>
<dbReference type="InterPro" id="IPR011919">
    <property type="entry name" value="Cell_div_ZipA"/>
</dbReference>
<evidence type="ECO:0000313" key="13">
    <source>
        <dbReference type="Proteomes" id="UP001500604"/>
    </source>
</evidence>
<gene>
    <name evidence="8 12" type="primary">zipA</name>
    <name evidence="12" type="ORF">GCM10023116_45840</name>
</gene>
<organism evidence="12 13">
    <name type="scientific">Kistimonas scapharcae</name>
    <dbReference type="NCBI Taxonomy" id="1036133"/>
    <lineage>
        <taxon>Bacteria</taxon>
        <taxon>Pseudomonadati</taxon>
        <taxon>Pseudomonadota</taxon>
        <taxon>Gammaproteobacteria</taxon>
        <taxon>Oceanospirillales</taxon>
        <taxon>Endozoicomonadaceae</taxon>
        <taxon>Kistimonas</taxon>
    </lineage>
</organism>
<evidence type="ECO:0000256" key="6">
    <source>
        <dbReference type="ARBA" id="ARBA00023136"/>
    </source>
</evidence>
<dbReference type="Proteomes" id="UP001500604">
    <property type="component" value="Unassembled WGS sequence"/>
</dbReference>
<dbReference type="PANTHER" id="PTHR38685">
    <property type="entry name" value="CELL DIVISION PROTEIN ZIPA"/>
    <property type="match status" value="1"/>
</dbReference>